<dbReference type="RefSeq" id="WP_089815413.1">
    <property type="nucleotide sequence ID" value="NZ_FOZK01000001.1"/>
</dbReference>
<evidence type="ECO:0008006" key="4">
    <source>
        <dbReference type="Google" id="ProtNLM"/>
    </source>
</evidence>
<dbReference type="Proteomes" id="UP000199062">
    <property type="component" value="Unassembled WGS sequence"/>
</dbReference>
<keyword evidence="1" id="KW-0812">Transmembrane</keyword>
<feature type="transmembrane region" description="Helical" evidence="1">
    <location>
        <begin position="20"/>
        <end position="43"/>
    </location>
</feature>
<keyword evidence="3" id="KW-1185">Reference proteome</keyword>
<dbReference type="OrthoDB" id="118051at2157"/>
<dbReference type="Pfam" id="PF23960">
    <property type="entry name" value="DUF7289"/>
    <property type="match status" value="1"/>
</dbReference>
<dbReference type="AlphaFoldDB" id="A0A1I6KT90"/>
<proteinExistence type="predicted"/>
<protein>
    <recommendedName>
        <fullName evidence="4">Flagellin N-terminal-like domain-containing protein</fullName>
    </recommendedName>
</protein>
<keyword evidence="1" id="KW-0472">Membrane</keyword>
<evidence type="ECO:0000313" key="2">
    <source>
        <dbReference type="EMBL" id="SFR94455.1"/>
    </source>
</evidence>
<name>A0A1I6KT90_9EURY</name>
<dbReference type="InterPro" id="IPR055713">
    <property type="entry name" value="DUF7289"/>
</dbReference>
<reference evidence="2 3" key="1">
    <citation type="submission" date="2016-10" db="EMBL/GenBank/DDBJ databases">
        <authorList>
            <person name="de Groot N.N."/>
        </authorList>
    </citation>
    <scope>NUCLEOTIDE SEQUENCE [LARGE SCALE GENOMIC DNA]</scope>
    <source>
        <strain evidence="2 3">CGMCC 1.10457</strain>
    </source>
</reference>
<gene>
    <name evidence="2" type="ORF">SAMN05216559_1529</name>
</gene>
<evidence type="ECO:0000256" key="1">
    <source>
        <dbReference type="SAM" id="Phobius"/>
    </source>
</evidence>
<sequence length="259" mass="28112">MRRIPLPDWASSDSRGVSDLVAFVLTFSIIITAVGVVSIGGLGSLEDYRDGARAESAEVAMTGFDSSMEDIRVDGVPQRSHQLQLNGDQLERHSSVIEITISGTPAPEPRTLTVDVGAFVRQTGRDTEIVYESGAVYRSQDRGQTVVSKPPFRCGADTANVGLVSVRGDVNVSSDSLALRARENGSMSAYPRLTDGENGSASDVTIDVSRTHNPDAWQQLFDREMDEWDDNAADPNKYTCEDVNRVYVHNTSVELSAVN</sequence>
<keyword evidence="1" id="KW-1133">Transmembrane helix</keyword>
<accession>A0A1I6KT90</accession>
<organism evidence="2 3">
    <name type="scientific">Halomicrobium zhouii</name>
    <dbReference type="NCBI Taxonomy" id="767519"/>
    <lineage>
        <taxon>Archaea</taxon>
        <taxon>Methanobacteriati</taxon>
        <taxon>Methanobacteriota</taxon>
        <taxon>Stenosarchaea group</taxon>
        <taxon>Halobacteria</taxon>
        <taxon>Halobacteriales</taxon>
        <taxon>Haloarculaceae</taxon>
        <taxon>Halomicrobium</taxon>
    </lineage>
</organism>
<dbReference type="EMBL" id="FOZK01000001">
    <property type="protein sequence ID" value="SFR94455.1"/>
    <property type="molecule type" value="Genomic_DNA"/>
</dbReference>
<dbReference type="STRING" id="767519.SAMN05216559_1529"/>
<evidence type="ECO:0000313" key="3">
    <source>
        <dbReference type="Proteomes" id="UP000199062"/>
    </source>
</evidence>